<keyword evidence="3" id="KW-1185">Reference proteome</keyword>
<proteinExistence type="predicted"/>
<name>A0A8S1PU52_PARPR</name>
<organism evidence="2 3">
    <name type="scientific">Paramecium primaurelia</name>
    <dbReference type="NCBI Taxonomy" id="5886"/>
    <lineage>
        <taxon>Eukaryota</taxon>
        <taxon>Sar</taxon>
        <taxon>Alveolata</taxon>
        <taxon>Ciliophora</taxon>
        <taxon>Intramacronucleata</taxon>
        <taxon>Oligohymenophorea</taxon>
        <taxon>Peniculida</taxon>
        <taxon>Parameciidae</taxon>
        <taxon>Paramecium</taxon>
    </lineage>
</organism>
<evidence type="ECO:0000256" key="1">
    <source>
        <dbReference type="SAM" id="Phobius"/>
    </source>
</evidence>
<dbReference type="EMBL" id="CAJJDM010000135">
    <property type="protein sequence ID" value="CAD8106847.1"/>
    <property type="molecule type" value="Genomic_DNA"/>
</dbReference>
<dbReference type="Proteomes" id="UP000688137">
    <property type="component" value="Unassembled WGS sequence"/>
</dbReference>
<evidence type="ECO:0000313" key="3">
    <source>
        <dbReference type="Proteomes" id="UP000688137"/>
    </source>
</evidence>
<dbReference type="AlphaFoldDB" id="A0A8S1PU52"/>
<sequence>MGYSNTKIEEPFSKKLRSKAIINFNKLNIKTMELQINKERHFYGNLTMLNQILKHYLKFWILIKLKILLNGWLFWILLNKMVILKKYQVLHELREGKAWVQFKRVDRFIKIDEQQRGSRVKSIIQEEKKRLSVFQPARLQKCKKCILKDKSYFKSKNNNNDYINTYQKILLQILQFLFLQISCKLKYIYTFVFIFQIKVSNMPNKI</sequence>
<comment type="caution">
    <text evidence="2">The sequence shown here is derived from an EMBL/GenBank/DDBJ whole genome shotgun (WGS) entry which is preliminary data.</text>
</comment>
<protein>
    <recommendedName>
        <fullName evidence="4">Transmembrane protein</fullName>
    </recommendedName>
</protein>
<reference evidence="2" key="1">
    <citation type="submission" date="2021-01" db="EMBL/GenBank/DDBJ databases">
        <authorList>
            <consortium name="Genoscope - CEA"/>
            <person name="William W."/>
        </authorList>
    </citation>
    <scope>NUCLEOTIDE SEQUENCE</scope>
</reference>
<evidence type="ECO:0008006" key="4">
    <source>
        <dbReference type="Google" id="ProtNLM"/>
    </source>
</evidence>
<gene>
    <name evidence="2" type="ORF">PPRIM_AZ9-3.1.T1320012</name>
</gene>
<keyword evidence="1" id="KW-0472">Membrane</keyword>
<keyword evidence="1" id="KW-0812">Transmembrane</keyword>
<evidence type="ECO:0000313" key="2">
    <source>
        <dbReference type="EMBL" id="CAD8106847.1"/>
    </source>
</evidence>
<accession>A0A8S1PU52</accession>
<keyword evidence="1" id="KW-1133">Transmembrane helix</keyword>
<feature type="transmembrane region" description="Helical" evidence="1">
    <location>
        <begin position="59"/>
        <end position="78"/>
    </location>
</feature>